<evidence type="ECO:0000259" key="4">
    <source>
        <dbReference type="PROSITE" id="PS50977"/>
    </source>
</evidence>
<dbReference type="PANTHER" id="PTHR30055:SF234">
    <property type="entry name" value="HTH-TYPE TRANSCRIPTIONAL REGULATOR BETI"/>
    <property type="match status" value="1"/>
</dbReference>
<keyword evidence="1" id="KW-0805">Transcription regulation</keyword>
<accession>A0A170PNC6</accession>
<dbReference type="PANTHER" id="PTHR30055">
    <property type="entry name" value="HTH-TYPE TRANSCRIPTIONAL REGULATOR RUTR"/>
    <property type="match status" value="1"/>
</dbReference>
<organism evidence="5">
    <name type="scientific">hydrothermal vent metagenome</name>
    <dbReference type="NCBI Taxonomy" id="652676"/>
    <lineage>
        <taxon>unclassified sequences</taxon>
        <taxon>metagenomes</taxon>
        <taxon>ecological metagenomes</taxon>
    </lineage>
</organism>
<dbReference type="Gene3D" id="1.10.357.10">
    <property type="entry name" value="Tetracycline Repressor, domain 2"/>
    <property type="match status" value="2"/>
</dbReference>
<dbReference type="PROSITE" id="PS50977">
    <property type="entry name" value="HTH_TETR_2"/>
    <property type="match status" value="1"/>
</dbReference>
<dbReference type="SUPFAM" id="SSF46689">
    <property type="entry name" value="Homeodomain-like"/>
    <property type="match status" value="2"/>
</dbReference>
<evidence type="ECO:0000256" key="2">
    <source>
        <dbReference type="ARBA" id="ARBA00023125"/>
    </source>
</evidence>
<dbReference type="GO" id="GO:0003700">
    <property type="term" value="F:DNA-binding transcription factor activity"/>
    <property type="evidence" value="ECO:0007669"/>
    <property type="project" value="TreeGrafter"/>
</dbReference>
<dbReference type="AlphaFoldDB" id="A0A170PNC6"/>
<sequence length="397" mass="41501">MRGVSALLFLNAARARIATNGIRGLSLRSVAQDAGTSLGSLNYRIGDKAALVAHLVEEERLERQAVHAAWLARVAGLDLGVPAVLAAIITAYLDQAATVRRDAALTGCELLLEAGLDPAGYPGIADLLKEEEDFWSGALVRRHEARAAVFGRAIACYCRDELPFSIAAGHDPDYRLLRAATIGRLAAGLAGRGDGLSLHFETLVAACGISPATAPLPVDLPAGSKKAELARYIADVIVDQGAASVTHRLVAAQAGVPNSSVAHHFRTRDDLLDAGMEALILEMRRELNGAGEPDSARRYGPAVIRTTHSIALAAARDQAMVPFALDMRRRRAENVHRAVGEAIGGATGLDRAASQAAVLILVGAGLAALACGRSEQDVVTLDQLAALRAGFVACDGS</sequence>
<protein>
    <recommendedName>
        <fullName evidence="4">HTH tetR-type domain-containing protein</fullName>
    </recommendedName>
</protein>
<dbReference type="InterPro" id="IPR050109">
    <property type="entry name" value="HTH-type_TetR-like_transc_reg"/>
</dbReference>
<dbReference type="EMBL" id="CZQE01000102">
    <property type="protein sequence ID" value="CUS43986.1"/>
    <property type="molecule type" value="Genomic_DNA"/>
</dbReference>
<keyword evidence="3" id="KW-0804">Transcription</keyword>
<evidence type="ECO:0000256" key="1">
    <source>
        <dbReference type="ARBA" id="ARBA00023015"/>
    </source>
</evidence>
<reference evidence="5" key="1">
    <citation type="submission" date="2015-10" db="EMBL/GenBank/DDBJ databases">
        <authorList>
            <person name="Gilbert D.G."/>
        </authorList>
    </citation>
    <scope>NUCLEOTIDE SEQUENCE</scope>
</reference>
<dbReference type="InterPro" id="IPR009057">
    <property type="entry name" value="Homeodomain-like_sf"/>
</dbReference>
<keyword evidence="2" id="KW-0238">DNA-binding</keyword>
<proteinExistence type="predicted"/>
<dbReference type="Pfam" id="PF00440">
    <property type="entry name" value="TetR_N"/>
    <property type="match status" value="1"/>
</dbReference>
<dbReference type="InterPro" id="IPR001647">
    <property type="entry name" value="HTH_TetR"/>
</dbReference>
<name>A0A170PNC6_9ZZZZ</name>
<dbReference type="GO" id="GO:0000976">
    <property type="term" value="F:transcription cis-regulatory region binding"/>
    <property type="evidence" value="ECO:0007669"/>
    <property type="project" value="TreeGrafter"/>
</dbReference>
<evidence type="ECO:0000256" key="3">
    <source>
        <dbReference type="ARBA" id="ARBA00023163"/>
    </source>
</evidence>
<gene>
    <name evidence="5" type="ORF">MGWOODY_Smn2515</name>
</gene>
<feature type="domain" description="HTH tetR-type" evidence="4">
    <location>
        <begin position="223"/>
        <end position="283"/>
    </location>
</feature>
<evidence type="ECO:0000313" key="5">
    <source>
        <dbReference type="EMBL" id="CUS43986.1"/>
    </source>
</evidence>